<dbReference type="InterPro" id="IPR029017">
    <property type="entry name" value="Enolase-like_N"/>
</dbReference>
<feature type="domain" description="Mandelate racemase/muconate lactonizing enzyme C-terminal" evidence="4">
    <location>
        <begin position="164"/>
        <end position="267"/>
    </location>
</feature>
<protein>
    <recommendedName>
        <fullName evidence="4">Mandelate racemase/muconate lactonizing enzyme C-terminal domain-containing protein</fullName>
    </recommendedName>
</protein>
<dbReference type="Proteomes" id="UP001652445">
    <property type="component" value="Unassembled WGS sequence"/>
</dbReference>
<dbReference type="PANTHER" id="PTHR13794:SF58">
    <property type="entry name" value="MITOCHONDRIAL ENOLASE SUPERFAMILY MEMBER 1"/>
    <property type="match status" value="1"/>
</dbReference>
<sequence length="392" mass="44411">MKIIDVQVFKLSGMMNKAWEHRARSAAPLDIYPEYALRDPSPSIDSTTEALPLVRYYVSIVTDEGLDGLYGPMVYEEQADIIIKKLRPLLLDQNPLDIERLWDQMRFDRHGRSGYYMMAASAIDCALWDLRGKFYHTPVYRLLGGPTRSQIPVYASTLGYPIDAGKAGEQAKAFVDAGFKAQKWFFRYGPSAGGEGRASNLRMAQEVREAIGSESDFMLDCWMGWDVPYAIDMMDRLRELRPLWLEEPLLPNQIDGYRLLKERGSLLLAAGEHLYTRKDFKPFFDEGLLAYAQPDPDWTGGITELRKIAILAEAFDVKFIPHGCTVLPNLHVIASLAPSVCPYLEYLVLYQQQQNHFHLNKLIPVNGFLALPEQAGLGIELDESTIEAKVQL</sequence>
<dbReference type="SFLD" id="SFLDS00001">
    <property type="entry name" value="Enolase"/>
    <property type="match status" value="1"/>
</dbReference>
<accession>A0ABT2U8Y0</accession>
<keyword evidence="2" id="KW-0479">Metal-binding</keyword>
<dbReference type="Pfam" id="PF02746">
    <property type="entry name" value="MR_MLE_N"/>
    <property type="match status" value="1"/>
</dbReference>
<dbReference type="Gene3D" id="3.20.20.120">
    <property type="entry name" value="Enolase-like C-terminal domain"/>
    <property type="match status" value="1"/>
</dbReference>
<evidence type="ECO:0000313" key="5">
    <source>
        <dbReference type="EMBL" id="MCU6791089.1"/>
    </source>
</evidence>
<dbReference type="PANTHER" id="PTHR13794">
    <property type="entry name" value="ENOLASE SUPERFAMILY, MANDELATE RACEMASE"/>
    <property type="match status" value="1"/>
</dbReference>
<name>A0ABT2U8Y0_9BACL</name>
<dbReference type="SMART" id="SM00922">
    <property type="entry name" value="MR_MLE"/>
    <property type="match status" value="1"/>
</dbReference>
<reference evidence="5 6" key="1">
    <citation type="submission" date="2022-09" db="EMBL/GenBank/DDBJ databases">
        <authorList>
            <person name="Han X.L."/>
            <person name="Wang Q."/>
            <person name="Lu T."/>
        </authorList>
    </citation>
    <scope>NUCLEOTIDE SEQUENCE [LARGE SCALE GENOMIC DNA]</scope>
    <source>
        <strain evidence="5 6">WQ 127069</strain>
    </source>
</reference>
<keyword evidence="3" id="KW-0460">Magnesium</keyword>
<dbReference type="Gene3D" id="3.30.390.10">
    <property type="entry name" value="Enolase-like, N-terminal domain"/>
    <property type="match status" value="1"/>
</dbReference>
<evidence type="ECO:0000256" key="2">
    <source>
        <dbReference type="ARBA" id="ARBA00022723"/>
    </source>
</evidence>
<evidence type="ECO:0000259" key="4">
    <source>
        <dbReference type="SMART" id="SM00922"/>
    </source>
</evidence>
<dbReference type="Pfam" id="PF13378">
    <property type="entry name" value="MR_MLE_C"/>
    <property type="match status" value="1"/>
</dbReference>
<gene>
    <name evidence="5" type="ORF">OB236_02995</name>
</gene>
<dbReference type="InterPro" id="IPR018110">
    <property type="entry name" value="Mandel_Rmase/mucon_lact_enz_CS"/>
</dbReference>
<dbReference type="EMBL" id="JAOQIO010000007">
    <property type="protein sequence ID" value="MCU6791089.1"/>
    <property type="molecule type" value="Genomic_DNA"/>
</dbReference>
<evidence type="ECO:0000256" key="1">
    <source>
        <dbReference type="ARBA" id="ARBA00001946"/>
    </source>
</evidence>
<dbReference type="InterPro" id="IPR029065">
    <property type="entry name" value="Enolase_C-like"/>
</dbReference>
<comment type="caution">
    <text evidence="5">The sequence shown here is derived from an EMBL/GenBank/DDBJ whole genome shotgun (WGS) entry which is preliminary data.</text>
</comment>
<dbReference type="InterPro" id="IPR013342">
    <property type="entry name" value="Mandelate_racemase_C"/>
</dbReference>
<evidence type="ECO:0000256" key="3">
    <source>
        <dbReference type="ARBA" id="ARBA00022842"/>
    </source>
</evidence>
<dbReference type="PROSITE" id="PS00908">
    <property type="entry name" value="MR_MLE_1"/>
    <property type="match status" value="1"/>
</dbReference>
<dbReference type="RefSeq" id="WP_262682652.1">
    <property type="nucleotide sequence ID" value="NZ_JAOQIO010000007.1"/>
</dbReference>
<dbReference type="InterPro" id="IPR036849">
    <property type="entry name" value="Enolase-like_C_sf"/>
</dbReference>
<dbReference type="InterPro" id="IPR013341">
    <property type="entry name" value="Mandelate_racemase_N_dom"/>
</dbReference>
<dbReference type="SFLD" id="SFLDG00179">
    <property type="entry name" value="mandelate_racemase"/>
    <property type="match status" value="1"/>
</dbReference>
<keyword evidence="6" id="KW-1185">Reference proteome</keyword>
<evidence type="ECO:0000313" key="6">
    <source>
        <dbReference type="Proteomes" id="UP001652445"/>
    </source>
</evidence>
<dbReference type="SUPFAM" id="SSF51604">
    <property type="entry name" value="Enolase C-terminal domain-like"/>
    <property type="match status" value="1"/>
</dbReference>
<proteinExistence type="predicted"/>
<dbReference type="SUPFAM" id="SSF54826">
    <property type="entry name" value="Enolase N-terminal domain-like"/>
    <property type="match status" value="1"/>
</dbReference>
<organism evidence="5 6">
    <name type="scientific">Paenibacillus baimaensis</name>
    <dbReference type="NCBI Taxonomy" id="2982185"/>
    <lineage>
        <taxon>Bacteria</taxon>
        <taxon>Bacillati</taxon>
        <taxon>Bacillota</taxon>
        <taxon>Bacilli</taxon>
        <taxon>Bacillales</taxon>
        <taxon>Paenibacillaceae</taxon>
        <taxon>Paenibacillus</taxon>
    </lineage>
</organism>
<dbReference type="InterPro" id="IPR046945">
    <property type="entry name" value="RHMD-like"/>
</dbReference>
<comment type="cofactor">
    <cofactor evidence="1">
        <name>Mg(2+)</name>
        <dbReference type="ChEBI" id="CHEBI:18420"/>
    </cofactor>
</comment>